<accession>A0A3B6NLB4</accession>
<dbReference type="Proteomes" id="UP000019116">
    <property type="component" value="Chromosome 6A"/>
</dbReference>
<keyword evidence="3" id="KW-1185">Reference proteome</keyword>
<dbReference type="AlphaFoldDB" id="A0A3B6NLB4"/>
<feature type="region of interest" description="Disordered" evidence="1">
    <location>
        <begin position="25"/>
        <end position="48"/>
    </location>
</feature>
<dbReference type="EnsemblPlants" id="TraesCS6A02G066500.1">
    <property type="protein sequence ID" value="TraesCS6A02G066500.1.cds1"/>
    <property type="gene ID" value="TraesCS6A02G066500"/>
</dbReference>
<proteinExistence type="predicted"/>
<sequence length="83" mass="9438">MAMGMPSCDWRLRCCPTHRRLGGRGFPPYDGGSARRPPRLPAAPHATTTWWPRGFPARQFLDGSDDALTRRRRQLAEFCTPKL</sequence>
<dbReference type="PaxDb" id="4565-Traes_6AS_076FF734D.1"/>
<protein>
    <submittedName>
        <fullName evidence="2">Uncharacterized protein</fullName>
    </submittedName>
</protein>
<evidence type="ECO:0000313" key="3">
    <source>
        <dbReference type="Proteomes" id="UP000019116"/>
    </source>
</evidence>
<organism evidence="2">
    <name type="scientific">Triticum aestivum</name>
    <name type="common">Wheat</name>
    <dbReference type="NCBI Taxonomy" id="4565"/>
    <lineage>
        <taxon>Eukaryota</taxon>
        <taxon>Viridiplantae</taxon>
        <taxon>Streptophyta</taxon>
        <taxon>Embryophyta</taxon>
        <taxon>Tracheophyta</taxon>
        <taxon>Spermatophyta</taxon>
        <taxon>Magnoliopsida</taxon>
        <taxon>Liliopsida</taxon>
        <taxon>Poales</taxon>
        <taxon>Poaceae</taxon>
        <taxon>BOP clade</taxon>
        <taxon>Pooideae</taxon>
        <taxon>Triticodae</taxon>
        <taxon>Triticeae</taxon>
        <taxon>Triticinae</taxon>
        <taxon>Triticum</taxon>
    </lineage>
</organism>
<reference evidence="2" key="2">
    <citation type="submission" date="2018-10" db="UniProtKB">
        <authorList>
            <consortium name="EnsemblPlants"/>
        </authorList>
    </citation>
    <scope>IDENTIFICATION</scope>
</reference>
<dbReference type="Gramene" id="TraesCS6A03G0149100.1">
    <property type="protein sequence ID" value="TraesCS6A03G0149100.1.CDS1"/>
    <property type="gene ID" value="TraesCS6A03G0149100"/>
</dbReference>
<evidence type="ECO:0000256" key="1">
    <source>
        <dbReference type="SAM" id="MobiDB-lite"/>
    </source>
</evidence>
<evidence type="ECO:0000313" key="2">
    <source>
        <dbReference type="EnsemblPlants" id="TraesCS6A02G066500.1.cds1"/>
    </source>
</evidence>
<dbReference type="Gramene" id="TraesCS6A02G066500.1">
    <property type="protein sequence ID" value="TraesCS6A02G066500.1.cds1"/>
    <property type="gene ID" value="TraesCS6A02G066500"/>
</dbReference>
<reference evidence="2" key="1">
    <citation type="submission" date="2018-08" db="EMBL/GenBank/DDBJ databases">
        <authorList>
            <person name="Rossello M."/>
        </authorList>
    </citation>
    <scope>NUCLEOTIDE SEQUENCE [LARGE SCALE GENOMIC DNA]</scope>
    <source>
        <strain evidence="2">cv. Chinese Spring</strain>
    </source>
</reference>
<name>A0A3B6NLB4_WHEAT</name>